<evidence type="ECO:0000256" key="1">
    <source>
        <dbReference type="SAM" id="MobiDB-lite"/>
    </source>
</evidence>
<evidence type="ECO:0000313" key="2">
    <source>
        <dbReference type="EMBL" id="KAK5147045.1"/>
    </source>
</evidence>
<comment type="caution">
    <text evidence="2">The sequence shown here is derived from an EMBL/GenBank/DDBJ whole genome shotgun (WGS) entry which is preliminary data.</text>
</comment>
<protein>
    <submittedName>
        <fullName evidence="2">Uncharacterized protein</fullName>
    </submittedName>
</protein>
<sequence length="455" mass="52242">MHPSSRATGPRSWRAPRTPRQPYRQTPATPRHSQSSSWQTPTYRGTGSSSKLQLNESRRKICQKSPFWHENFDLPQHRKEWKEGEARREQAAIDRTRTEQAEKTNLEKETGEPFPPPRPLRPFFDDKPLLASPDASFSAVLTHKTIFCTTWRPAKEDVAPWPNRHEMDYEGDSRLATDRLHRRFLPLPRVVSDEGVNWQHRVVVPQYPFEEYYSIFSKPWYNPLGVNWEDVYFRMLRVEELEFTDAVTDAVDEEGRHAIGGAGSETEGTGPERGQRSHVWKTREHHNFTFEVRLGWQGGQQRKSKGDNITNTGFYGRIIVNHRLTAAYAELGSNSETMLLHGILAYDSMNSPNTPSGVLSAFAQHTTTIIFFTRFICTGTPSRVSKGEEITNTRHHGLSATASTHTSSIRKAWIDQRSDASTRRFHMKFYCILPDTPRSMHYEFTAVLTLSLGVQ</sequence>
<evidence type="ECO:0000313" key="3">
    <source>
        <dbReference type="Proteomes" id="UP001308179"/>
    </source>
</evidence>
<feature type="region of interest" description="Disordered" evidence="1">
    <location>
        <begin position="79"/>
        <end position="119"/>
    </location>
</feature>
<feature type="region of interest" description="Disordered" evidence="1">
    <location>
        <begin position="257"/>
        <end position="276"/>
    </location>
</feature>
<organism evidence="2 3">
    <name type="scientific">Rachicladosporium monterosium</name>
    <dbReference type="NCBI Taxonomy" id="1507873"/>
    <lineage>
        <taxon>Eukaryota</taxon>
        <taxon>Fungi</taxon>
        <taxon>Dikarya</taxon>
        <taxon>Ascomycota</taxon>
        <taxon>Pezizomycotina</taxon>
        <taxon>Dothideomycetes</taxon>
        <taxon>Dothideomycetidae</taxon>
        <taxon>Cladosporiales</taxon>
        <taxon>Cladosporiaceae</taxon>
        <taxon>Rachicladosporium</taxon>
    </lineage>
</organism>
<gene>
    <name evidence="2" type="ORF">LTR32_001471</name>
</gene>
<name>A0ABR0LDB4_9PEZI</name>
<accession>A0ABR0LDB4</accession>
<dbReference type="Proteomes" id="UP001308179">
    <property type="component" value="Unassembled WGS sequence"/>
</dbReference>
<feature type="compositionally biased region" description="Basic and acidic residues" evidence="1">
    <location>
        <begin position="79"/>
        <end position="111"/>
    </location>
</feature>
<feature type="compositionally biased region" description="Low complexity" evidence="1">
    <location>
        <begin position="15"/>
        <end position="31"/>
    </location>
</feature>
<feature type="region of interest" description="Disordered" evidence="1">
    <location>
        <begin position="1"/>
        <end position="57"/>
    </location>
</feature>
<feature type="compositionally biased region" description="Polar residues" evidence="1">
    <location>
        <begin position="32"/>
        <end position="55"/>
    </location>
</feature>
<proteinExistence type="predicted"/>
<keyword evidence="3" id="KW-1185">Reference proteome</keyword>
<reference evidence="2 3" key="1">
    <citation type="submission" date="2023-08" db="EMBL/GenBank/DDBJ databases">
        <title>Black Yeasts Isolated from many extreme environments.</title>
        <authorList>
            <person name="Coleine C."/>
            <person name="Stajich J.E."/>
            <person name="Selbmann L."/>
        </authorList>
    </citation>
    <scope>NUCLEOTIDE SEQUENCE [LARGE SCALE GENOMIC DNA]</scope>
    <source>
        <strain evidence="2 3">CCFEE 5386</strain>
    </source>
</reference>
<dbReference type="EMBL" id="JAVRRR010000057">
    <property type="protein sequence ID" value="KAK5147045.1"/>
    <property type="molecule type" value="Genomic_DNA"/>
</dbReference>